<protein>
    <submittedName>
        <fullName evidence="1">Heme-binding protein</fullName>
    </submittedName>
</protein>
<gene>
    <name evidence="1" type="ORF">E2F50_19750</name>
</gene>
<dbReference type="AlphaFoldDB" id="A0A4R5U9B6"/>
<evidence type="ECO:0000313" key="2">
    <source>
        <dbReference type="Proteomes" id="UP000295238"/>
    </source>
</evidence>
<dbReference type="Pfam" id="PF03928">
    <property type="entry name" value="HbpS-like"/>
    <property type="match status" value="1"/>
</dbReference>
<dbReference type="Proteomes" id="UP000295238">
    <property type="component" value="Unassembled WGS sequence"/>
</dbReference>
<sequence>MKTYAGNLSSTAQVKPQRSRAVLLGALGLIVVWAAQAQAQSAVDLDAATARKVISAAEVEAQKGPPSSIFVVDNSGAVVAAERMDGAFPASARIAQGKAETAAAFWQSTGSLENMANGGRVALLSSGYVVMQGGVPLKMDGRVVGAIGVSGGNKDQDEAVAKAGAAAFAK</sequence>
<organism evidence="1 2">
    <name type="scientific">Rhizobium deserti</name>
    <dbReference type="NCBI Taxonomy" id="2547961"/>
    <lineage>
        <taxon>Bacteria</taxon>
        <taxon>Pseudomonadati</taxon>
        <taxon>Pseudomonadota</taxon>
        <taxon>Alphaproteobacteria</taxon>
        <taxon>Hyphomicrobiales</taxon>
        <taxon>Rhizobiaceae</taxon>
        <taxon>Rhizobium/Agrobacterium group</taxon>
        <taxon>Rhizobium</taxon>
    </lineage>
</organism>
<reference evidence="1 2" key="1">
    <citation type="submission" date="2019-03" db="EMBL/GenBank/DDBJ databases">
        <title>Rhizobium sp. nov., an bacterium isolated from biocrust in Mu Us Desert.</title>
        <authorList>
            <person name="Lixiong L."/>
        </authorList>
    </citation>
    <scope>NUCLEOTIDE SEQUENCE [LARGE SCALE GENOMIC DNA]</scope>
    <source>
        <strain evidence="1 2">SPY-1</strain>
    </source>
</reference>
<evidence type="ECO:0000313" key="1">
    <source>
        <dbReference type="EMBL" id="TDK31193.1"/>
    </source>
</evidence>
<name>A0A4R5U9B6_9HYPH</name>
<dbReference type="PANTHER" id="PTHR34309:SF1">
    <property type="entry name" value="PROTEIN GLCG"/>
    <property type="match status" value="1"/>
</dbReference>
<dbReference type="PANTHER" id="PTHR34309">
    <property type="entry name" value="SLR1406 PROTEIN"/>
    <property type="match status" value="1"/>
</dbReference>
<keyword evidence="2" id="KW-1185">Reference proteome</keyword>
<dbReference type="InterPro" id="IPR038084">
    <property type="entry name" value="PduO/GlcC-like_sf"/>
</dbReference>
<dbReference type="InterPro" id="IPR005624">
    <property type="entry name" value="PduO/GlcC-like"/>
</dbReference>
<dbReference type="OrthoDB" id="8400786at2"/>
<dbReference type="RefSeq" id="WP_133317910.1">
    <property type="nucleotide sequence ID" value="NZ_SMTL01000007.1"/>
</dbReference>
<comment type="caution">
    <text evidence="1">The sequence shown here is derived from an EMBL/GenBank/DDBJ whole genome shotgun (WGS) entry which is preliminary data.</text>
</comment>
<proteinExistence type="predicted"/>
<dbReference type="Gene3D" id="3.30.450.150">
    <property type="entry name" value="Haem-degrading domain"/>
    <property type="match status" value="1"/>
</dbReference>
<dbReference type="InterPro" id="IPR052517">
    <property type="entry name" value="GlcG_carb_metab_protein"/>
</dbReference>
<dbReference type="SUPFAM" id="SSF143744">
    <property type="entry name" value="GlcG-like"/>
    <property type="match status" value="1"/>
</dbReference>
<accession>A0A4R5U9B6</accession>
<dbReference type="EMBL" id="SMTL01000007">
    <property type="protein sequence ID" value="TDK31193.1"/>
    <property type="molecule type" value="Genomic_DNA"/>
</dbReference>